<dbReference type="AlphaFoldDB" id="A0A931FMQ8"/>
<evidence type="ECO:0000313" key="2">
    <source>
        <dbReference type="Proteomes" id="UP000645610"/>
    </source>
</evidence>
<reference evidence="1 2" key="1">
    <citation type="submission" date="2020-11" db="EMBL/GenBank/DDBJ databases">
        <authorList>
            <person name="Kim M.K."/>
        </authorList>
    </citation>
    <scope>NUCLEOTIDE SEQUENCE [LARGE SCALE GENOMIC DNA]</scope>
    <source>
        <strain evidence="1 2">BT439</strain>
    </source>
</reference>
<sequence length="138" mass="15102">MRATVAFFLGILMLLGSFIPENDLGELAKLPSLVEHYDYHHSAAGGGLNFGQFIAEHYGAGTKHYAGCSLSQRHQQDHHNLPLRCHHGCVTLSFVMAPVTRLVFVARPVSAPVRVYRVAAAPRYAFTFSSSLGQPPRA</sequence>
<comment type="caution">
    <text evidence="1">The sequence shown here is derived from an EMBL/GenBank/DDBJ whole genome shotgun (WGS) entry which is preliminary data.</text>
</comment>
<keyword evidence="2" id="KW-1185">Reference proteome</keyword>
<dbReference type="RefSeq" id="WP_196287701.1">
    <property type="nucleotide sequence ID" value="NZ_JADQDP010000004.1"/>
</dbReference>
<proteinExistence type="predicted"/>
<evidence type="ECO:0000313" key="1">
    <source>
        <dbReference type="EMBL" id="MBF9143341.1"/>
    </source>
</evidence>
<dbReference type="EMBL" id="JADQDP010000004">
    <property type="protein sequence ID" value="MBF9143341.1"/>
    <property type="molecule type" value="Genomic_DNA"/>
</dbReference>
<accession>A0A931FMQ8</accession>
<name>A0A931FMQ8_9BACT</name>
<protein>
    <submittedName>
        <fullName evidence="1">Uncharacterized protein</fullName>
    </submittedName>
</protein>
<gene>
    <name evidence="1" type="ORF">I2I01_16975</name>
</gene>
<organism evidence="1 2">
    <name type="scientific">Hymenobacter properus</name>
    <dbReference type="NCBI Taxonomy" id="2791026"/>
    <lineage>
        <taxon>Bacteria</taxon>
        <taxon>Pseudomonadati</taxon>
        <taxon>Bacteroidota</taxon>
        <taxon>Cytophagia</taxon>
        <taxon>Cytophagales</taxon>
        <taxon>Hymenobacteraceae</taxon>
        <taxon>Hymenobacter</taxon>
    </lineage>
</organism>
<dbReference type="Proteomes" id="UP000645610">
    <property type="component" value="Unassembled WGS sequence"/>
</dbReference>